<dbReference type="HOGENOM" id="CLU_007946_20_1_11"/>
<evidence type="ECO:0000256" key="2">
    <source>
        <dbReference type="ARBA" id="ARBA00022475"/>
    </source>
</evidence>
<keyword evidence="7" id="KW-0614">Plasmid</keyword>
<evidence type="ECO:0000256" key="1">
    <source>
        <dbReference type="ARBA" id="ARBA00004651"/>
    </source>
</evidence>
<dbReference type="EMBL" id="CP000476">
    <property type="protein sequence ID" value="ABM10834.1"/>
    <property type="molecule type" value="Genomic_DNA"/>
</dbReference>
<organism evidence="7 8">
    <name type="scientific">Paenarthrobacter aurescens (strain TC1)</name>
    <dbReference type="NCBI Taxonomy" id="290340"/>
    <lineage>
        <taxon>Bacteria</taxon>
        <taxon>Bacillati</taxon>
        <taxon>Actinomycetota</taxon>
        <taxon>Actinomycetes</taxon>
        <taxon>Micrococcales</taxon>
        <taxon>Micrococcaceae</taxon>
        <taxon>Paenarthrobacter</taxon>
    </lineage>
</organism>
<dbReference type="KEGG" id="aau:AAur_pTC20098"/>
<feature type="transmembrane region" description="Helical" evidence="6">
    <location>
        <begin position="344"/>
        <end position="363"/>
    </location>
</feature>
<keyword evidence="4 6" id="KW-1133">Transmembrane helix</keyword>
<evidence type="ECO:0000256" key="4">
    <source>
        <dbReference type="ARBA" id="ARBA00022989"/>
    </source>
</evidence>
<dbReference type="OrthoDB" id="137613at2"/>
<dbReference type="Pfam" id="PF13520">
    <property type="entry name" value="AA_permease_2"/>
    <property type="match status" value="1"/>
</dbReference>
<name>A1RDE8_PAEAT</name>
<feature type="transmembrane region" description="Helical" evidence="6">
    <location>
        <begin position="375"/>
        <end position="398"/>
    </location>
</feature>
<evidence type="ECO:0000313" key="7">
    <source>
        <dbReference type="EMBL" id="ABM10834.1"/>
    </source>
</evidence>
<feature type="transmembrane region" description="Helical" evidence="6">
    <location>
        <begin position="55"/>
        <end position="74"/>
    </location>
</feature>
<comment type="subcellular location">
    <subcellularLocation>
        <location evidence="1">Cell membrane</location>
        <topology evidence="1">Multi-pass membrane protein</topology>
    </subcellularLocation>
</comment>
<dbReference type="Gene3D" id="1.20.1740.10">
    <property type="entry name" value="Amino acid/polyamine transporter I"/>
    <property type="match status" value="1"/>
</dbReference>
<proteinExistence type="predicted"/>
<keyword evidence="8" id="KW-1185">Reference proteome</keyword>
<dbReference type="RefSeq" id="WP_011777167.1">
    <property type="nucleotide sequence ID" value="NC_008713.1"/>
</dbReference>
<dbReference type="PANTHER" id="PTHR42770">
    <property type="entry name" value="AMINO ACID TRANSPORTER-RELATED"/>
    <property type="match status" value="1"/>
</dbReference>
<geneLocation type="plasmid" evidence="7 8">
    <name>pTC2</name>
</geneLocation>
<feature type="transmembrane region" description="Helical" evidence="6">
    <location>
        <begin position="291"/>
        <end position="311"/>
    </location>
</feature>
<dbReference type="InterPro" id="IPR002293">
    <property type="entry name" value="AA/rel_permease1"/>
</dbReference>
<dbReference type="GO" id="GO:0022857">
    <property type="term" value="F:transmembrane transporter activity"/>
    <property type="evidence" value="ECO:0007669"/>
    <property type="project" value="InterPro"/>
</dbReference>
<feature type="transmembrane region" description="Helical" evidence="6">
    <location>
        <begin position="441"/>
        <end position="463"/>
    </location>
</feature>
<gene>
    <name evidence="7" type="ordered locus">AAur_pTC20098</name>
</gene>
<accession>A1RDE8</accession>
<dbReference type="GO" id="GO:0005886">
    <property type="term" value="C:plasma membrane"/>
    <property type="evidence" value="ECO:0007669"/>
    <property type="project" value="UniProtKB-SubCell"/>
</dbReference>
<keyword evidence="5 6" id="KW-0472">Membrane</keyword>
<reference evidence="7 8" key="1">
    <citation type="journal article" date="2006" name="PLoS Genet.">
        <title>Secrets of soil survival revealed by the genome sequence of Arthrobacter aurescens TC1.</title>
        <authorList>
            <person name="Mongodin E.F."/>
            <person name="Shapir N."/>
            <person name="Daugherty S.C."/>
            <person name="DeBoy R.T."/>
            <person name="Emerson J.B."/>
            <person name="Shvartzbeyn A."/>
            <person name="Radune D."/>
            <person name="Vamathevan J."/>
            <person name="Riggs F."/>
            <person name="Grinberg V."/>
            <person name="Khouri H."/>
            <person name="Wackett L.P."/>
            <person name="Nelson K.E."/>
            <person name="Sadowsky M.J."/>
        </authorList>
    </citation>
    <scope>NUCLEOTIDE SEQUENCE [LARGE SCALE GENOMIC DNA]</scope>
    <source>
        <strain evidence="7 8">TC1</strain>
    </source>
</reference>
<keyword evidence="2" id="KW-1003">Cell membrane</keyword>
<evidence type="ECO:0000313" key="8">
    <source>
        <dbReference type="Proteomes" id="UP000000637"/>
    </source>
</evidence>
<evidence type="ECO:0000256" key="3">
    <source>
        <dbReference type="ARBA" id="ARBA00022692"/>
    </source>
</evidence>
<evidence type="ECO:0000256" key="6">
    <source>
        <dbReference type="SAM" id="Phobius"/>
    </source>
</evidence>
<dbReference type="PIRSF" id="PIRSF006060">
    <property type="entry name" value="AA_transporter"/>
    <property type="match status" value="1"/>
</dbReference>
<dbReference type="PANTHER" id="PTHR42770:SF16">
    <property type="entry name" value="AMINO ACID PERMEASE"/>
    <property type="match status" value="1"/>
</dbReference>
<protein>
    <submittedName>
        <fullName evidence="7">Amino acid permease</fullName>
    </submittedName>
</protein>
<feature type="transmembrane region" description="Helical" evidence="6">
    <location>
        <begin position="238"/>
        <end position="258"/>
    </location>
</feature>
<feature type="transmembrane region" description="Helical" evidence="6">
    <location>
        <begin position="165"/>
        <end position="185"/>
    </location>
</feature>
<sequence>MKPQSPEQGATSTELSSNALGVGGIVFLVLAAVAPLTGIIVIATLGIALGNGGGMPGAFIIATLILLLFAVGYAQMAKKLVSAGGFYAVVVKGLGRPMGLVAGNIALLGYNCFVAGAIGTSGFFTATVIKELTGLDLPWFVWSLISVVLIFLLTRRGIDFSAKVLGVCLVLEVSILLILDFNILFTHGFSFEALMPHAVFSGSLGLALLFAANCFVGFEATGLFSEEARDPHRTIPKATYIAILFIGAFAAFTTWAIVSALGVAQAQETAIEHLPTGDLVFMLSTQYLGDTLTKVMMVLLLVSLFAALLALHNSAARYIYSYGRVGVFPKVLSRTRSSNGSPQNASAAQLVFGTVVAGIYYVAGLDPITALTASMTGFGTLGILALQMLAAVAVVVHFRRNRDTRLWKTLVAPGLGALGLALIVLLAILNFTTLAGSDSPIIGALPWLLVIAVVAGLATAQWLKSRRPAVYKDLLSDMEHYDKVHHELSDATLTTKDSAINESSGPSQP</sequence>
<feature type="transmembrane region" description="Helical" evidence="6">
    <location>
        <begin position="105"/>
        <end position="125"/>
    </location>
</feature>
<dbReference type="InterPro" id="IPR050367">
    <property type="entry name" value="APC_superfamily"/>
</dbReference>
<keyword evidence="3 6" id="KW-0812">Transmembrane</keyword>
<feature type="transmembrane region" description="Helical" evidence="6">
    <location>
        <begin position="137"/>
        <end position="153"/>
    </location>
</feature>
<feature type="transmembrane region" description="Helical" evidence="6">
    <location>
        <begin position="410"/>
        <end position="429"/>
    </location>
</feature>
<feature type="transmembrane region" description="Helical" evidence="6">
    <location>
        <begin position="197"/>
        <end position="218"/>
    </location>
</feature>
<dbReference type="eggNOG" id="COG0531">
    <property type="taxonomic scope" value="Bacteria"/>
</dbReference>
<dbReference type="AlphaFoldDB" id="A1RDE8"/>
<feature type="transmembrane region" description="Helical" evidence="6">
    <location>
        <begin position="20"/>
        <end position="49"/>
    </location>
</feature>
<evidence type="ECO:0000256" key="5">
    <source>
        <dbReference type="ARBA" id="ARBA00023136"/>
    </source>
</evidence>
<dbReference type="Proteomes" id="UP000000637">
    <property type="component" value="Plasmid pTC2"/>
</dbReference>